<dbReference type="Gene3D" id="3.40.190.10">
    <property type="entry name" value="Periplasmic binding protein-like II"/>
    <property type="match status" value="1"/>
</dbReference>
<evidence type="ECO:0000256" key="4">
    <source>
        <dbReference type="SAM" id="SignalP"/>
    </source>
</evidence>
<dbReference type="PANTHER" id="PTHR43649:SF12">
    <property type="entry name" value="DIACETYLCHITOBIOSE BINDING PROTEIN DASA"/>
    <property type="match status" value="1"/>
</dbReference>
<dbReference type="CDD" id="cd13585">
    <property type="entry name" value="PBP2_TMBP_like"/>
    <property type="match status" value="1"/>
</dbReference>
<dbReference type="InterPro" id="IPR050490">
    <property type="entry name" value="Bact_solute-bd_prot1"/>
</dbReference>
<keyword evidence="5" id="KW-0762">Sugar transport</keyword>
<protein>
    <submittedName>
        <fullName evidence="5">Multiple sugar transport system substrate-binding protein</fullName>
    </submittedName>
</protein>
<sequence>MRAGMLAITGLFAALTTMAIGAAAGQAASAPPPVELVLWHQETPPNRVKRYQEIIDRFNQTHPTIRVRQEVQDWSTIFTVAPAAIGSGTGPDILMTMPELATYVRATGAVQPVTGLVKQLDGKYHFLPAATDPYFDQGQYWGVPLWGMVQLLWYRKSAFETAGIARPPATWEEVLADAAKLTGGERYGITLPASKTTATDQTFFSFLKTYRGEDLFDAKGEPAFDNPNAVKAVDTYTRLLRYAAPDSTNYAWGEPEAAFNSGSAAMLVDKGIMLSVYLRDSGAPAGDLGCAPIPQPAEGGQPGSHYASNAAMILTSDPAKQEAAGAFITYLLQPDVYGPLLNAEPGLFLPVTRDGFGLSSWLSEPALTTWPECTRLLAQQSLSGGLYGFTSGRYQIKIGPIAGQNIIAQVIQKVVIDKVSPAEAVKWGQEQMEAAVK</sequence>
<dbReference type="RefSeq" id="WP_307286348.1">
    <property type="nucleotide sequence ID" value="NZ_JAUSVX010000033.1"/>
</dbReference>
<feature type="signal peptide" evidence="4">
    <location>
        <begin position="1"/>
        <end position="19"/>
    </location>
</feature>
<organism evidence="5 6">
    <name type="scientific">Labrys wisconsinensis</name>
    <dbReference type="NCBI Taxonomy" id="425677"/>
    <lineage>
        <taxon>Bacteria</taxon>
        <taxon>Pseudomonadati</taxon>
        <taxon>Pseudomonadota</taxon>
        <taxon>Alphaproteobacteria</taxon>
        <taxon>Hyphomicrobiales</taxon>
        <taxon>Xanthobacteraceae</taxon>
        <taxon>Labrys</taxon>
    </lineage>
</organism>
<feature type="chain" id="PRO_5045055753" evidence="4">
    <location>
        <begin position="20"/>
        <end position="437"/>
    </location>
</feature>
<accession>A0ABU0JNS9</accession>
<evidence type="ECO:0000313" key="6">
    <source>
        <dbReference type="Proteomes" id="UP001242480"/>
    </source>
</evidence>
<evidence type="ECO:0000313" key="5">
    <source>
        <dbReference type="EMBL" id="MDQ0475305.1"/>
    </source>
</evidence>
<comment type="caution">
    <text evidence="5">The sequence shown here is derived from an EMBL/GenBank/DDBJ whole genome shotgun (WGS) entry which is preliminary data.</text>
</comment>
<proteinExistence type="inferred from homology"/>
<name>A0ABU0JNS9_9HYPH</name>
<dbReference type="Pfam" id="PF01547">
    <property type="entry name" value="SBP_bac_1"/>
    <property type="match status" value="1"/>
</dbReference>
<dbReference type="PANTHER" id="PTHR43649">
    <property type="entry name" value="ARABINOSE-BINDING PROTEIN-RELATED"/>
    <property type="match status" value="1"/>
</dbReference>
<reference evidence="5 6" key="1">
    <citation type="submission" date="2023-07" db="EMBL/GenBank/DDBJ databases">
        <title>Genomic Encyclopedia of Type Strains, Phase IV (KMG-IV): sequencing the most valuable type-strain genomes for metagenomic binning, comparative biology and taxonomic classification.</title>
        <authorList>
            <person name="Goeker M."/>
        </authorList>
    </citation>
    <scope>NUCLEOTIDE SEQUENCE [LARGE SCALE GENOMIC DNA]</scope>
    <source>
        <strain evidence="5 6">DSM 19619</strain>
    </source>
</reference>
<gene>
    <name evidence="5" type="ORF">QO011_008348</name>
</gene>
<evidence type="ECO:0000256" key="2">
    <source>
        <dbReference type="ARBA" id="ARBA00008520"/>
    </source>
</evidence>
<keyword evidence="5" id="KW-0813">Transport</keyword>
<dbReference type="SUPFAM" id="SSF53850">
    <property type="entry name" value="Periplasmic binding protein-like II"/>
    <property type="match status" value="1"/>
</dbReference>
<keyword evidence="6" id="KW-1185">Reference proteome</keyword>
<comment type="subcellular location">
    <subcellularLocation>
        <location evidence="1">Periplasm</location>
    </subcellularLocation>
</comment>
<keyword evidence="4" id="KW-0732">Signal</keyword>
<evidence type="ECO:0000256" key="1">
    <source>
        <dbReference type="ARBA" id="ARBA00004418"/>
    </source>
</evidence>
<evidence type="ECO:0000256" key="3">
    <source>
        <dbReference type="ARBA" id="ARBA00022764"/>
    </source>
</evidence>
<dbReference type="Proteomes" id="UP001242480">
    <property type="component" value="Unassembled WGS sequence"/>
</dbReference>
<comment type="similarity">
    <text evidence="2">Belongs to the bacterial solute-binding protein 1 family.</text>
</comment>
<dbReference type="EMBL" id="JAUSVX010000033">
    <property type="protein sequence ID" value="MDQ0475305.1"/>
    <property type="molecule type" value="Genomic_DNA"/>
</dbReference>
<dbReference type="InterPro" id="IPR006059">
    <property type="entry name" value="SBP"/>
</dbReference>
<keyword evidence="3" id="KW-0574">Periplasm</keyword>